<reference evidence="9 10" key="1">
    <citation type="journal article" date="2021" name="Sci. Rep.">
        <title>The genome of the diatom Chaetoceros tenuissimus carries an ancient integrated fragment of an extant virus.</title>
        <authorList>
            <person name="Hongo Y."/>
            <person name="Kimura K."/>
            <person name="Takaki Y."/>
            <person name="Yoshida Y."/>
            <person name="Baba S."/>
            <person name="Kobayashi G."/>
            <person name="Nagasaki K."/>
            <person name="Hano T."/>
            <person name="Tomaru Y."/>
        </authorList>
    </citation>
    <scope>NUCLEOTIDE SEQUENCE [LARGE SCALE GENOMIC DNA]</scope>
    <source>
        <strain evidence="9 10">NIES-3715</strain>
    </source>
</reference>
<gene>
    <name evidence="9" type="ORF">CTEN210_16306</name>
</gene>
<sequence>MTYVNQPKEPAHSFNQLFRAPVLIAKRLQFRWFNEHKVDISTDEAVSSTVATKRTPSSRVKVTRVPFLSRNLSYNIYPTRQNMKPLSKTLLNSRSLHKHGKRDSKYHKIYQTYKRRRREEQLKLYKRENLLDVFDILKKVQKDSNYSSKPCIKPCKKFPPYEPFELKPVNDEPKIAAVAKSAKGKKSRKEKSRNESDAAAIKNPPHPFTTAYSLFKNKIRNSNDQGDAISDEKILEMWNALEDHGKFWMEEARWDQRRYRYQKALYDRTKERTLRGEVFFSYLYYERSTAPGAKNGESEKNVSLQQERRQDRRCSLCFVDGRTDEGLFMHCNSFHGQGVLGDLNIGQKKRISRDPECRLSFEAGIDWNRNVHILVKSYHQPEDTSFTSRQRGDSKDDKEEYQFVFHRNKEMQIEKPHELPFVPLSDSMFLSNKERKRNINKLKQLTQHGDETMHPEASTQFIPNAEIPIRTYYHPKTMQPMGVGEWDIDSDDEIDQSWEDLMKEKTMKEFLDVTLKEKKLFSLWNNYLELIPGDKFLLRKKVPKLCIEFVTKTVDTIIEEDLRFELLLHYMNLWDNQLISNKIILFCMNFLDRKINAKRREAENSTVSNLKRKRDAIED</sequence>
<dbReference type="Proteomes" id="UP001054902">
    <property type="component" value="Unassembled WGS sequence"/>
</dbReference>
<dbReference type="GO" id="GO:0008270">
    <property type="term" value="F:zinc ion binding"/>
    <property type="evidence" value="ECO:0007669"/>
    <property type="project" value="UniProtKB-KW"/>
</dbReference>
<protein>
    <recommendedName>
        <fullName evidence="8">Polycomb protein VEFS-Box domain-containing protein</fullName>
    </recommendedName>
</protein>
<evidence type="ECO:0000256" key="7">
    <source>
        <dbReference type="SAM" id="MobiDB-lite"/>
    </source>
</evidence>
<dbReference type="GO" id="GO:0031490">
    <property type="term" value="F:chromatin DNA binding"/>
    <property type="evidence" value="ECO:0007669"/>
    <property type="project" value="TreeGrafter"/>
</dbReference>
<evidence type="ECO:0000313" key="10">
    <source>
        <dbReference type="Proteomes" id="UP001054902"/>
    </source>
</evidence>
<evidence type="ECO:0000256" key="2">
    <source>
        <dbReference type="ARBA" id="ARBA00022723"/>
    </source>
</evidence>
<organism evidence="9 10">
    <name type="scientific">Chaetoceros tenuissimus</name>
    <dbReference type="NCBI Taxonomy" id="426638"/>
    <lineage>
        <taxon>Eukaryota</taxon>
        <taxon>Sar</taxon>
        <taxon>Stramenopiles</taxon>
        <taxon>Ochrophyta</taxon>
        <taxon>Bacillariophyta</taxon>
        <taxon>Coscinodiscophyceae</taxon>
        <taxon>Chaetocerotophycidae</taxon>
        <taxon>Chaetocerotales</taxon>
        <taxon>Chaetocerotaceae</taxon>
        <taxon>Chaetoceros</taxon>
    </lineage>
</organism>
<feature type="region of interest" description="Disordered" evidence="7">
    <location>
        <begin position="179"/>
        <end position="203"/>
    </location>
</feature>
<dbReference type="PANTHER" id="PTHR22597:SF0">
    <property type="entry name" value="POLYCOMB PROTEIN SUZ12"/>
    <property type="match status" value="1"/>
</dbReference>
<comment type="similarity">
    <text evidence="1">Belongs to the VEFS (VRN2-EMF2-FIS2-SU(Z)12) family.</text>
</comment>
<feature type="compositionally biased region" description="Basic residues" evidence="7">
    <location>
        <begin position="182"/>
        <end position="191"/>
    </location>
</feature>
<evidence type="ECO:0000256" key="5">
    <source>
        <dbReference type="ARBA" id="ARBA00023015"/>
    </source>
</evidence>
<dbReference type="PANTHER" id="PTHR22597">
    <property type="entry name" value="POLYCOMB GROUP PROTEIN"/>
    <property type="match status" value="1"/>
</dbReference>
<keyword evidence="10" id="KW-1185">Reference proteome</keyword>
<accession>A0AAD3DBC3</accession>
<keyword evidence="6" id="KW-0804">Transcription</keyword>
<evidence type="ECO:0000256" key="6">
    <source>
        <dbReference type="ARBA" id="ARBA00023163"/>
    </source>
</evidence>
<keyword evidence="4" id="KW-0862">Zinc</keyword>
<feature type="domain" description="Polycomb protein VEFS-Box" evidence="8">
    <location>
        <begin position="468"/>
        <end position="582"/>
    </location>
</feature>
<keyword evidence="5" id="KW-0805">Transcription regulation</keyword>
<evidence type="ECO:0000313" key="9">
    <source>
        <dbReference type="EMBL" id="GFH59830.1"/>
    </source>
</evidence>
<dbReference type="AlphaFoldDB" id="A0AAD3DBC3"/>
<evidence type="ECO:0000256" key="3">
    <source>
        <dbReference type="ARBA" id="ARBA00022771"/>
    </source>
</evidence>
<dbReference type="Pfam" id="PF09733">
    <property type="entry name" value="VEFS-Box"/>
    <property type="match status" value="1"/>
</dbReference>
<name>A0AAD3DBC3_9STRA</name>
<keyword evidence="3" id="KW-0863">Zinc-finger</keyword>
<dbReference type="InterPro" id="IPR019135">
    <property type="entry name" value="Polycomb_protein_VEFS-Box"/>
</dbReference>
<keyword evidence="2" id="KW-0479">Metal-binding</keyword>
<proteinExistence type="inferred from homology"/>
<comment type="caution">
    <text evidence="9">The sequence shown here is derived from an EMBL/GenBank/DDBJ whole genome shotgun (WGS) entry which is preliminary data.</text>
</comment>
<dbReference type="EMBL" id="BLLK01000069">
    <property type="protein sequence ID" value="GFH59830.1"/>
    <property type="molecule type" value="Genomic_DNA"/>
</dbReference>
<evidence type="ECO:0000259" key="8">
    <source>
        <dbReference type="Pfam" id="PF09733"/>
    </source>
</evidence>
<evidence type="ECO:0000256" key="4">
    <source>
        <dbReference type="ARBA" id="ARBA00022833"/>
    </source>
</evidence>
<evidence type="ECO:0000256" key="1">
    <source>
        <dbReference type="ARBA" id="ARBA00007416"/>
    </source>
</evidence>
<dbReference type="GO" id="GO:0005634">
    <property type="term" value="C:nucleus"/>
    <property type="evidence" value="ECO:0007669"/>
    <property type="project" value="UniProtKB-ARBA"/>
</dbReference>